<dbReference type="Proteomes" id="UP001626537">
    <property type="component" value="Chromosome"/>
</dbReference>
<organism evidence="2 3">
    <name type="scientific">Congregibacter variabilis</name>
    <dbReference type="NCBI Taxonomy" id="3081200"/>
    <lineage>
        <taxon>Bacteria</taxon>
        <taxon>Pseudomonadati</taxon>
        <taxon>Pseudomonadota</taxon>
        <taxon>Gammaproteobacteria</taxon>
        <taxon>Cellvibrionales</taxon>
        <taxon>Halieaceae</taxon>
        <taxon>Congregibacter</taxon>
    </lineage>
</organism>
<feature type="transmembrane region" description="Helical" evidence="1">
    <location>
        <begin position="44"/>
        <end position="66"/>
    </location>
</feature>
<feature type="transmembrane region" description="Helical" evidence="1">
    <location>
        <begin position="166"/>
        <end position="187"/>
    </location>
</feature>
<feature type="transmembrane region" description="Helical" evidence="1">
    <location>
        <begin position="12"/>
        <end position="32"/>
    </location>
</feature>
<reference evidence="2 3" key="1">
    <citation type="submission" date="2023-10" db="EMBL/GenBank/DDBJ databases">
        <title>Two novel species belonging to the OM43/NOR5 clade.</title>
        <authorList>
            <person name="Park M."/>
        </authorList>
    </citation>
    <scope>NUCLEOTIDE SEQUENCE [LARGE SCALE GENOMIC DNA]</scope>
    <source>
        <strain evidence="2 3">IMCC43200</strain>
    </source>
</reference>
<feature type="transmembrane region" description="Helical" evidence="1">
    <location>
        <begin position="193"/>
        <end position="212"/>
    </location>
</feature>
<keyword evidence="1" id="KW-0472">Membrane</keyword>
<keyword evidence="3" id="KW-1185">Reference proteome</keyword>
<protein>
    <submittedName>
        <fullName evidence="2">Uncharacterized protein</fullName>
    </submittedName>
</protein>
<dbReference type="EMBL" id="CP136864">
    <property type="protein sequence ID" value="WOJ92758.1"/>
    <property type="molecule type" value="Genomic_DNA"/>
</dbReference>
<name>A0ABZ0HZR3_9GAMM</name>
<keyword evidence="1" id="KW-0812">Transmembrane</keyword>
<keyword evidence="1" id="KW-1133">Transmembrane helix</keyword>
<proteinExistence type="predicted"/>
<feature type="transmembrane region" description="Helical" evidence="1">
    <location>
        <begin position="128"/>
        <end position="154"/>
    </location>
</feature>
<feature type="transmembrane region" description="Helical" evidence="1">
    <location>
        <begin position="78"/>
        <end position="101"/>
    </location>
</feature>
<feature type="transmembrane region" description="Helical" evidence="1">
    <location>
        <begin position="221"/>
        <end position="243"/>
    </location>
</feature>
<evidence type="ECO:0000256" key="1">
    <source>
        <dbReference type="SAM" id="Phobius"/>
    </source>
</evidence>
<dbReference type="RefSeq" id="WP_407347358.1">
    <property type="nucleotide sequence ID" value="NZ_CP136864.1"/>
</dbReference>
<accession>A0ABZ0HZR3</accession>
<evidence type="ECO:0000313" key="2">
    <source>
        <dbReference type="EMBL" id="WOJ92758.1"/>
    </source>
</evidence>
<gene>
    <name evidence="2" type="ORF">R0135_13315</name>
</gene>
<evidence type="ECO:0000313" key="3">
    <source>
        <dbReference type="Proteomes" id="UP001626537"/>
    </source>
</evidence>
<sequence length="252" mass="27507">MQGSTSVRDRFFFYYALVLLAIVLGGFAPSFFARFAFAQESMPFYLHLHGAVLTGWFVLLVTQALLVRNANTALHRQLGRFFVAYGVVVVVGGLMATLNFVPRELGHGTTFDMDMAEVNPQQAVGIPFLSFATTVVWINIGSVVGFALLLALAVFSRKKADAHKRFMLFASASIISPALARISRMVFDTEQGPMIPLGLLLLMLAIVIHDYWQQKKPHRATLVSIGIVVALHAIAGVIAISPLGRAFVKSLA</sequence>